<dbReference type="GO" id="GO:0009306">
    <property type="term" value="P:protein secretion"/>
    <property type="evidence" value="ECO:0007669"/>
    <property type="project" value="InterPro"/>
</dbReference>
<dbReference type="GO" id="GO:0005886">
    <property type="term" value="C:plasma membrane"/>
    <property type="evidence" value="ECO:0007669"/>
    <property type="project" value="TreeGrafter"/>
</dbReference>
<dbReference type="Gene3D" id="1.10.8.540">
    <property type="entry name" value="FHIPEP family, domain 3"/>
    <property type="match status" value="1"/>
</dbReference>
<evidence type="ECO:0000313" key="2">
    <source>
        <dbReference type="Proteomes" id="UP000305539"/>
    </source>
</evidence>
<dbReference type="PANTHER" id="PTHR30161:SF1">
    <property type="entry name" value="FLAGELLAR BIOSYNTHESIS PROTEIN FLHA-RELATED"/>
    <property type="match status" value="1"/>
</dbReference>
<proteinExistence type="predicted"/>
<organism evidence="1 2">
    <name type="scientific">Trinickia terrae</name>
    <dbReference type="NCBI Taxonomy" id="2571161"/>
    <lineage>
        <taxon>Bacteria</taxon>
        <taxon>Pseudomonadati</taxon>
        <taxon>Pseudomonadota</taxon>
        <taxon>Betaproteobacteria</taxon>
        <taxon>Burkholderiales</taxon>
        <taxon>Burkholderiaceae</taxon>
        <taxon>Trinickia</taxon>
    </lineage>
</organism>
<dbReference type="InterPro" id="IPR042196">
    <property type="entry name" value="FHIPEP_4"/>
</dbReference>
<evidence type="ECO:0000313" key="1">
    <source>
        <dbReference type="EMBL" id="TKC92544.1"/>
    </source>
</evidence>
<dbReference type="InterPro" id="IPR042193">
    <property type="entry name" value="FHIPEP_3"/>
</dbReference>
<dbReference type="Pfam" id="PF00771">
    <property type="entry name" value="FHIPEP"/>
    <property type="match status" value="1"/>
</dbReference>
<gene>
    <name evidence="1" type="ORF">FAZ69_02400</name>
</gene>
<dbReference type="GO" id="GO:0044780">
    <property type="term" value="P:bacterial-type flagellum assembly"/>
    <property type="evidence" value="ECO:0007669"/>
    <property type="project" value="TreeGrafter"/>
</dbReference>
<accession>A0A4U1IFL9</accession>
<keyword evidence="2" id="KW-1185">Reference proteome</keyword>
<comment type="caution">
    <text evidence="1">The sequence shown here is derived from an EMBL/GenBank/DDBJ whole genome shotgun (WGS) entry which is preliminary data.</text>
</comment>
<dbReference type="PANTHER" id="PTHR30161">
    <property type="entry name" value="FLAGELLAR EXPORT PROTEIN, MEMBRANE FLHA SUBUNIT-RELATED"/>
    <property type="match status" value="1"/>
</dbReference>
<protein>
    <submittedName>
        <fullName evidence="1">FHIPEP family type III secretion protein</fullName>
    </submittedName>
</protein>
<dbReference type="AlphaFoldDB" id="A0A4U1IFL9"/>
<dbReference type="Proteomes" id="UP000305539">
    <property type="component" value="Unassembled WGS sequence"/>
</dbReference>
<name>A0A4U1IFL9_9BURK</name>
<sequence length="169" mass="18410">MTQNQMRKVLRILLAENASLKNIALIATALLETSETTKDPILPAAEVRCALKREIVAELVGASAEIQAFGLTSELETMLLTSLSQAQQTGAVNLENFPIAPNLLAQLQTRMPAVREQLKQQGLTPVLLVIPQLRPLLARYARLFAPGLNVLSYNEVPEARNVNMLGTLG</sequence>
<dbReference type="EMBL" id="SWJE01000001">
    <property type="protein sequence ID" value="TKC92544.1"/>
    <property type="molecule type" value="Genomic_DNA"/>
</dbReference>
<reference evidence="1 2" key="1">
    <citation type="submission" date="2019-04" db="EMBL/GenBank/DDBJ databases">
        <title>Trinickia sp. 7GSK02, isolated from subtropical forest soil.</title>
        <authorList>
            <person name="Gao Z.-H."/>
            <person name="Qiu L.-H."/>
        </authorList>
    </citation>
    <scope>NUCLEOTIDE SEQUENCE [LARGE SCALE GENOMIC DNA]</scope>
    <source>
        <strain evidence="1 2">7GSK02</strain>
    </source>
</reference>
<dbReference type="InterPro" id="IPR001712">
    <property type="entry name" value="T3SS_FHIPEP"/>
</dbReference>
<dbReference type="Gene3D" id="3.40.50.12790">
    <property type="entry name" value="FHIPEP family, domain 4"/>
    <property type="match status" value="1"/>
</dbReference>